<feature type="transmembrane region" description="Helical" evidence="5">
    <location>
        <begin position="50"/>
        <end position="71"/>
    </location>
</feature>
<comment type="caution">
    <text evidence="6">The sequence shown here is derived from an EMBL/GenBank/DDBJ whole genome shotgun (WGS) entry which is preliminary data.</text>
</comment>
<feature type="transmembrane region" description="Helical" evidence="5">
    <location>
        <begin position="23"/>
        <end position="44"/>
    </location>
</feature>
<evidence type="ECO:0000313" key="7">
    <source>
        <dbReference type="Proteomes" id="UP000176645"/>
    </source>
</evidence>
<evidence type="ECO:0000256" key="3">
    <source>
        <dbReference type="ARBA" id="ARBA00022989"/>
    </source>
</evidence>
<dbReference type="InterPro" id="IPR008217">
    <property type="entry name" value="Ccc1_fam"/>
</dbReference>
<dbReference type="Pfam" id="PF01988">
    <property type="entry name" value="VIT1"/>
    <property type="match status" value="1"/>
</dbReference>
<comment type="subcellular location">
    <subcellularLocation>
        <location evidence="1">Endomembrane system</location>
        <topology evidence="1">Multi-pass membrane protein</topology>
    </subcellularLocation>
</comment>
<keyword evidence="4 5" id="KW-0472">Membrane</keyword>
<evidence type="ECO:0000256" key="1">
    <source>
        <dbReference type="ARBA" id="ARBA00004127"/>
    </source>
</evidence>
<organism evidence="6 7">
    <name type="scientific">Candidatus Woykebacteria bacterium RBG_19FT_COMBO_43_10</name>
    <dbReference type="NCBI Taxonomy" id="1802598"/>
    <lineage>
        <taxon>Bacteria</taxon>
        <taxon>Candidatus Woykeibacteriota</taxon>
    </lineage>
</organism>
<proteinExistence type="predicted"/>
<evidence type="ECO:0008006" key="8">
    <source>
        <dbReference type="Google" id="ProtNLM"/>
    </source>
</evidence>
<dbReference type="AlphaFoldDB" id="A0A1G1WHK8"/>
<feature type="transmembrane region" description="Helical" evidence="5">
    <location>
        <begin position="217"/>
        <end position="237"/>
    </location>
</feature>
<dbReference type="Proteomes" id="UP000176645">
    <property type="component" value="Unassembled WGS sequence"/>
</dbReference>
<protein>
    <recommendedName>
        <fullName evidence="8">Iron transporter</fullName>
    </recommendedName>
</protein>
<evidence type="ECO:0000256" key="2">
    <source>
        <dbReference type="ARBA" id="ARBA00022692"/>
    </source>
</evidence>
<keyword evidence="2 5" id="KW-0812">Transmembrane</keyword>
<dbReference type="GO" id="GO:0012505">
    <property type="term" value="C:endomembrane system"/>
    <property type="evidence" value="ECO:0007669"/>
    <property type="project" value="UniProtKB-SubCell"/>
</dbReference>
<dbReference type="GO" id="GO:0030026">
    <property type="term" value="P:intracellular manganese ion homeostasis"/>
    <property type="evidence" value="ECO:0007669"/>
    <property type="project" value="InterPro"/>
</dbReference>
<dbReference type="GO" id="GO:0005384">
    <property type="term" value="F:manganese ion transmembrane transporter activity"/>
    <property type="evidence" value="ECO:0007669"/>
    <property type="project" value="InterPro"/>
</dbReference>
<accession>A0A1G1WHK8</accession>
<gene>
    <name evidence="6" type="ORF">A2Z42_04000</name>
</gene>
<dbReference type="PANTHER" id="PTHR31851">
    <property type="entry name" value="FE(2+)/MN(2+) TRANSPORTER PCL1"/>
    <property type="match status" value="1"/>
</dbReference>
<reference evidence="6 7" key="1">
    <citation type="journal article" date="2016" name="Nat. Commun.">
        <title>Thousands of microbial genomes shed light on interconnected biogeochemical processes in an aquifer system.</title>
        <authorList>
            <person name="Anantharaman K."/>
            <person name="Brown C.T."/>
            <person name="Hug L.A."/>
            <person name="Sharon I."/>
            <person name="Castelle C.J."/>
            <person name="Probst A.J."/>
            <person name="Thomas B.C."/>
            <person name="Singh A."/>
            <person name="Wilkins M.J."/>
            <person name="Karaoz U."/>
            <person name="Brodie E.L."/>
            <person name="Williams K.H."/>
            <person name="Hubbard S.S."/>
            <person name="Banfield J.F."/>
        </authorList>
    </citation>
    <scope>NUCLEOTIDE SEQUENCE [LARGE SCALE GENOMIC DNA]</scope>
</reference>
<keyword evidence="3 5" id="KW-1133">Transmembrane helix</keyword>
<name>A0A1G1WHK8_9BACT</name>
<sequence>MDLPKAKNSLAEPHKLNSSLRDIILGGQDGLVNVLGILLGIAIASNDLRIILAGGLAATFAESVSMAAVAFTSTRAQQSFYESELAREKREIKEVPEMEVEEIREIYRKKGFSGRLLEDVVAKITSDEEVWLDEMMKFELGLQPVETRYAFLSGLIVGLAAVVGSLIPLLPFFFIPVFGISIVEAIWFSLGISSVALFIVGAYKAKTTVGDWKKSGAEIAVIGIVSALIGYIVGLFFKAPM</sequence>
<feature type="transmembrane region" description="Helical" evidence="5">
    <location>
        <begin position="186"/>
        <end position="205"/>
    </location>
</feature>
<evidence type="ECO:0000256" key="4">
    <source>
        <dbReference type="ARBA" id="ARBA00023136"/>
    </source>
</evidence>
<evidence type="ECO:0000256" key="5">
    <source>
        <dbReference type="SAM" id="Phobius"/>
    </source>
</evidence>
<dbReference type="EMBL" id="MHCU01000046">
    <property type="protein sequence ID" value="OGY27205.1"/>
    <property type="molecule type" value="Genomic_DNA"/>
</dbReference>
<feature type="transmembrane region" description="Helical" evidence="5">
    <location>
        <begin position="149"/>
        <end position="174"/>
    </location>
</feature>
<evidence type="ECO:0000313" key="6">
    <source>
        <dbReference type="EMBL" id="OGY27205.1"/>
    </source>
</evidence>